<dbReference type="PROSITE" id="PS51186">
    <property type="entry name" value="GNAT"/>
    <property type="match status" value="1"/>
</dbReference>
<organism evidence="2 3">
    <name type="scientific">Hydnum rufescens UP504</name>
    <dbReference type="NCBI Taxonomy" id="1448309"/>
    <lineage>
        <taxon>Eukaryota</taxon>
        <taxon>Fungi</taxon>
        <taxon>Dikarya</taxon>
        <taxon>Basidiomycota</taxon>
        <taxon>Agaricomycotina</taxon>
        <taxon>Agaricomycetes</taxon>
        <taxon>Cantharellales</taxon>
        <taxon>Hydnaceae</taxon>
        <taxon>Hydnum</taxon>
    </lineage>
</organism>
<dbReference type="CDD" id="cd04301">
    <property type="entry name" value="NAT_SF"/>
    <property type="match status" value="1"/>
</dbReference>
<dbReference type="EMBL" id="MU129107">
    <property type="protein sequence ID" value="KAF9506556.1"/>
    <property type="molecule type" value="Genomic_DNA"/>
</dbReference>
<dbReference type="OrthoDB" id="9975416at2759"/>
<evidence type="ECO:0000259" key="1">
    <source>
        <dbReference type="PROSITE" id="PS51186"/>
    </source>
</evidence>
<keyword evidence="3" id="KW-1185">Reference proteome</keyword>
<protein>
    <recommendedName>
        <fullName evidence="1">N-acetyltransferase domain-containing protein</fullName>
    </recommendedName>
</protein>
<feature type="domain" description="N-acetyltransferase" evidence="1">
    <location>
        <begin position="66"/>
        <end position="191"/>
    </location>
</feature>
<evidence type="ECO:0000313" key="2">
    <source>
        <dbReference type="EMBL" id="KAF9506556.1"/>
    </source>
</evidence>
<evidence type="ECO:0000313" key="3">
    <source>
        <dbReference type="Proteomes" id="UP000886523"/>
    </source>
</evidence>
<dbReference type="InterPro" id="IPR051822">
    <property type="entry name" value="Glycosyl_Hydrolase_84"/>
</dbReference>
<dbReference type="Proteomes" id="UP000886523">
    <property type="component" value="Unassembled WGS sequence"/>
</dbReference>
<proteinExistence type="predicted"/>
<dbReference type="Gene3D" id="3.40.630.30">
    <property type="match status" value="1"/>
</dbReference>
<dbReference type="PANTHER" id="PTHR13170:SF16">
    <property type="entry name" value="PROTEIN O-GLCNACASE"/>
    <property type="match status" value="1"/>
</dbReference>
<dbReference type="InterPro" id="IPR013653">
    <property type="entry name" value="GCN5-like_dom"/>
</dbReference>
<dbReference type="InterPro" id="IPR000182">
    <property type="entry name" value="GNAT_dom"/>
</dbReference>
<sequence>MDWSIREGTAEDAPAVSKICLSTGNAGKSPLAEPYFRLSSTFAYVLQVDVGKGGPERILGYICGAVDTRKYEEEAGEKWWPGLRDKYPVGGKGTERDIEVCRAFARPTLTPDAVVAAYPAHMHVNLLPEAQRKGWGRRLIDKAAEHIRRFGGRGVHLMIDPNNDEARQFYKRIGFVVIPEPSGECYGLDFERLGRVNSVLGS</sequence>
<dbReference type="SUPFAM" id="SSF55729">
    <property type="entry name" value="Acyl-CoA N-acyltransferases (Nat)"/>
    <property type="match status" value="1"/>
</dbReference>
<dbReference type="Pfam" id="PF08445">
    <property type="entry name" value="FR47"/>
    <property type="match status" value="1"/>
</dbReference>
<dbReference type="InterPro" id="IPR016181">
    <property type="entry name" value="Acyl_CoA_acyltransferase"/>
</dbReference>
<accession>A0A9P6DL10</accession>
<comment type="caution">
    <text evidence="2">The sequence shown here is derived from an EMBL/GenBank/DDBJ whole genome shotgun (WGS) entry which is preliminary data.</text>
</comment>
<name>A0A9P6DL10_9AGAM</name>
<dbReference type="AlphaFoldDB" id="A0A9P6DL10"/>
<dbReference type="GO" id="GO:0016747">
    <property type="term" value="F:acyltransferase activity, transferring groups other than amino-acyl groups"/>
    <property type="evidence" value="ECO:0007669"/>
    <property type="project" value="InterPro"/>
</dbReference>
<reference evidence="2" key="1">
    <citation type="journal article" date="2020" name="Nat. Commun.">
        <title>Large-scale genome sequencing of mycorrhizal fungi provides insights into the early evolution of symbiotic traits.</title>
        <authorList>
            <person name="Miyauchi S."/>
            <person name="Kiss E."/>
            <person name="Kuo A."/>
            <person name="Drula E."/>
            <person name="Kohler A."/>
            <person name="Sanchez-Garcia M."/>
            <person name="Morin E."/>
            <person name="Andreopoulos B."/>
            <person name="Barry K.W."/>
            <person name="Bonito G."/>
            <person name="Buee M."/>
            <person name="Carver A."/>
            <person name="Chen C."/>
            <person name="Cichocki N."/>
            <person name="Clum A."/>
            <person name="Culley D."/>
            <person name="Crous P.W."/>
            <person name="Fauchery L."/>
            <person name="Girlanda M."/>
            <person name="Hayes R.D."/>
            <person name="Keri Z."/>
            <person name="LaButti K."/>
            <person name="Lipzen A."/>
            <person name="Lombard V."/>
            <person name="Magnuson J."/>
            <person name="Maillard F."/>
            <person name="Murat C."/>
            <person name="Nolan M."/>
            <person name="Ohm R.A."/>
            <person name="Pangilinan J."/>
            <person name="Pereira M.F."/>
            <person name="Perotto S."/>
            <person name="Peter M."/>
            <person name="Pfister S."/>
            <person name="Riley R."/>
            <person name="Sitrit Y."/>
            <person name="Stielow J.B."/>
            <person name="Szollosi G."/>
            <person name="Zifcakova L."/>
            <person name="Stursova M."/>
            <person name="Spatafora J.W."/>
            <person name="Tedersoo L."/>
            <person name="Vaario L.M."/>
            <person name="Yamada A."/>
            <person name="Yan M."/>
            <person name="Wang P."/>
            <person name="Xu J."/>
            <person name="Bruns T."/>
            <person name="Baldrian P."/>
            <person name="Vilgalys R."/>
            <person name="Dunand C."/>
            <person name="Henrissat B."/>
            <person name="Grigoriev I.V."/>
            <person name="Hibbett D."/>
            <person name="Nagy L.G."/>
            <person name="Martin F.M."/>
        </authorList>
    </citation>
    <scope>NUCLEOTIDE SEQUENCE</scope>
    <source>
        <strain evidence="2">UP504</strain>
    </source>
</reference>
<gene>
    <name evidence="2" type="ORF">BS47DRAFT_1352633</name>
</gene>
<dbReference type="PANTHER" id="PTHR13170">
    <property type="entry name" value="O-GLCNACASE"/>
    <property type="match status" value="1"/>
</dbReference>